<sequence length="106" mass="11324">MAGDLLRIYTAGAVKNGGLAGFDSKTIHSLRVPGNAPNLRLLHRRMGQNGGFHAVHEVGAGGHKPVSFISSQPPICEFVDVPQSSALSVQQGEGFSWRRSDETNMP</sequence>
<name>A0A6V7NHC3_ANACO</name>
<accession>A0A6V7NHC3</accession>
<organism evidence="1">
    <name type="scientific">Ananas comosus var. bracteatus</name>
    <name type="common">red pineapple</name>
    <dbReference type="NCBI Taxonomy" id="296719"/>
    <lineage>
        <taxon>Eukaryota</taxon>
        <taxon>Viridiplantae</taxon>
        <taxon>Streptophyta</taxon>
        <taxon>Embryophyta</taxon>
        <taxon>Tracheophyta</taxon>
        <taxon>Spermatophyta</taxon>
        <taxon>Magnoliopsida</taxon>
        <taxon>Liliopsida</taxon>
        <taxon>Poales</taxon>
        <taxon>Bromeliaceae</taxon>
        <taxon>Bromelioideae</taxon>
        <taxon>Ananas</taxon>
    </lineage>
</organism>
<proteinExistence type="predicted"/>
<evidence type="ECO:0000313" key="1">
    <source>
        <dbReference type="EMBL" id="CAD1818009.1"/>
    </source>
</evidence>
<dbReference type="EMBL" id="LR862138">
    <property type="protein sequence ID" value="CAD1818009.1"/>
    <property type="molecule type" value="Genomic_DNA"/>
</dbReference>
<reference evidence="1" key="1">
    <citation type="submission" date="2020-07" db="EMBL/GenBank/DDBJ databases">
        <authorList>
            <person name="Lin J."/>
        </authorList>
    </citation>
    <scope>NUCLEOTIDE SEQUENCE</scope>
</reference>
<protein>
    <submittedName>
        <fullName evidence="1">Uncharacterized protein</fullName>
    </submittedName>
</protein>
<dbReference type="AlphaFoldDB" id="A0A6V7NHC3"/>
<gene>
    <name evidence="1" type="ORF">CB5_LOCUS1220</name>
</gene>